<keyword evidence="2" id="KW-1185">Reference proteome</keyword>
<organism evidence="1 2">
    <name type="scientific">Forsythia ovata</name>
    <dbReference type="NCBI Taxonomy" id="205694"/>
    <lineage>
        <taxon>Eukaryota</taxon>
        <taxon>Viridiplantae</taxon>
        <taxon>Streptophyta</taxon>
        <taxon>Embryophyta</taxon>
        <taxon>Tracheophyta</taxon>
        <taxon>Spermatophyta</taxon>
        <taxon>Magnoliopsida</taxon>
        <taxon>eudicotyledons</taxon>
        <taxon>Gunneridae</taxon>
        <taxon>Pentapetalae</taxon>
        <taxon>asterids</taxon>
        <taxon>lamiids</taxon>
        <taxon>Lamiales</taxon>
        <taxon>Oleaceae</taxon>
        <taxon>Forsythieae</taxon>
        <taxon>Forsythia</taxon>
    </lineage>
</organism>
<proteinExistence type="predicted"/>
<protein>
    <submittedName>
        <fullName evidence="1">Uncharacterized protein</fullName>
    </submittedName>
</protein>
<dbReference type="Proteomes" id="UP001604277">
    <property type="component" value="Unassembled WGS sequence"/>
</dbReference>
<name>A0ABD1UXK8_9LAMI</name>
<reference evidence="2" key="1">
    <citation type="submission" date="2024-07" db="EMBL/GenBank/DDBJ databases">
        <title>Two chromosome-level genome assemblies of Korean endemic species Abeliophyllum distichum and Forsythia ovata (Oleaceae).</title>
        <authorList>
            <person name="Jang H."/>
        </authorList>
    </citation>
    <scope>NUCLEOTIDE SEQUENCE [LARGE SCALE GENOMIC DNA]</scope>
</reference>
<dbReference type="EMBL" id="JBFOLJ010000006">
    <property type="protein sequence ID" value="KAL2529794.1"/>
    <property type="molecule type" value="Genomic_DNA"/>
</dbReference>
<comment type="caution">
    <text evidence="1">The sequence shown here is derived from an EMBL/GenBank/DDBJ whole genome shotgun (WGS) entry which is preliminary data.</text>
</comment>
<accession>A0ABD1UXK8</accession>
<evidence type="ECO:0000313" key="1">
    <source>
        <dbReference type="EMBL" id="KAL2529794.1"/>
    </source>
</evidence>
<sequence>MESLTSDSNNDCDEKLRPEMAADKVTEVRVITILEQINTQIISQTTEYSKWKGDIGIAINFRCAIRKPVPKRPPLAVKWEKPNQHMDGAKLNIDGCCKRELGIMAGGGIIRDGKG</sequence>
<dbReference type="AlphaFoldDB" id="A0ABD1UXK8"/>
<evidence type="ECO:0000313" key="2">
    <source>
        <dbReference type="Proteomes" id="UP001604277"/>
    </source>
</evidence>
<gene>
    <name evidence="1" type="ORF">Fot_22395</name>
</gene>